<evidence type="ECO:0000256" key="5">
    <source>
        <dbReference type="ARBA" id="ARBA00023098"/>
    </source>
</evidence>
<dbReference type="InterPro" id="IPR029063">
    <property type="entry name" value="SAM-dependent_MTases_sf"/>
</dbReference>
<keyword evidence="3 6" id="KW-0808">Transferase</keyword>
<dbReference type="SUPFAM" id="SSF53335">
    <property type="entry name" value="S-adenosyl-L-methionine-dependent methyltransferases"/>
    <property type="match status" value="1"/>
</dbReference>
<keyword evidence="5" id="KW-0443">Lipid metabolism</keyword>
<evidence type="ECO:0000313" key="6">
    <source>
        <dbReference type="EMBL" id="OSC39482.1"/>
    </source>
</evidence>
<dbReference type="GO" id="GO:0032259">
    <property type="term" value="P:methylation"/>
    <property type="evidence" value="ECO:0007669"/>
    <property type="project" value="UniProtKB-KW"/>
</dbReference>
<evidence type="ECO:0000313" key="7">
    <source>
        <dbReference type="Proteomes" id="UP000193247"/>
    </source>
</evidence>
<dbReference type="Pfam" id="PF02353">
    <property type="entry name" value="CMAS"/>
    <property type="match status" value="1"/>
</dbReference>
<name>A0A1X2LS55_9MYCO</name>
<dbReference type="EMBL" id="NCXP01000024">
    <property type="protein sequence ID" value="OSC39482.1"/>
    <property type="molecule type" value="Genomic_DNA"/>
</dbReference>
<dbReference type="InterPro" id="IPR003333">
    <property type="entry name" value="CMAS"/>
</dbReference>
<dbReference type="Proteomes" id="UP000193247">
    <property type="component" value="Unassembled WGS sequence"/>
</dbReference>
<protein>
    <submittedName>
        <fullName evidence="6">SAM-dependent methyltransferase</fullName>
    </submittedName>
</protein>
<dbReference type="RefSeq" id="WP_085326488.1">
    <property type="nucleotide sequence ID" value="NZ_NCXP01000024.1"/>
</dbReference>
<dbReference type="PANTHER" id="PTHR43667:SF1">
    <property type="entry name" value="CYCLOPROPANE-FATTY-ACYL-PHOSPHOLIPID SYNTHASE"/>
    <property type="match status" value="1"/>
</dbReference>
<dbReference type="PIRSF" id="PIRSF003085">
    <property type="entry name" value="CMAS"/>
    <property type="match status" value="1"/>
</dbReference>
<reference evidence="6 7" key="1">
    <citation type="submission" date="2017-04" db="EMBL/GenBank/DDBJ databases">
        <title>The new phylogeny of genus Mycobacterium.</title>
        <authorList>
            <person name="Tortoli E."/>
            <person name="Trovato A."/>
            <person name="Cirillo D.M."/>
        </authorList>
    </citation>
    <scope>NUCLEOTIDE SEQUENCE [LARGE SCALE GENOMIC DNA]</scope>
    <source>
        <strain evidence="6 7">TBL 1200985</strain>
    </source>
</reference>
<evidence type="ECO:0000256" key="1">
    <source>
        <dbReference type="ARBA" id="ARBA00010815"/>
    </source>
</evidence>
<comment type="caution">
    <text evidence="6">The sequence shown here is derived from an EMBL/GenBank/DDBJ whole genome shotgun (WGS) entry which is preliminary data.</text>
</comment>
<dbReference type="AlphaFoldDB" id="A0A1X2LS55"/>
<gene>
    <name evidence="6" type="ORF">B8W66_16995</name>
</gene>
<keyword evidence="7" id="KW-1185">Reference proteome</keyword>
<comment type="similarity">
    <text evidence="1">Belongs to the CFA/CMAS family.</text>
</comment>
<dbReference type="Gene3D" id="3.40.50.150">
    <property type="entry name" value="Vaccinia Virus protein VP39"/>
    <property type="match status" value="1"/>
</dbReference>
<dbReference type="STRING" id="1430326.B8W66_16995"/>
<sequence>MLLAKVVRSLLHTGTLTIVDVGGRPHRIQGAAPGPEVTIRIHDRSTAWRLVLHPRLAVGEAYMNGTLTVDGERLYDFLDLLGRNMSAIERSWWLAWSLRLQRSVRRLQQRNPIGRVQRNVAHHYDINDALYELFLDRDRQYSCAYFLHPDASLEVAQAAKKRHILAKLRIDAQHKVLDIGSGWGGLGLYIARETGADVTGVTLSRDQHAIATQRAATAGEGARVRFKLQDYRLETERYDRIVSVGMFEHVGVGHYDEYFGKVRDLLTDDGVMLLHAIGRMQPPCGTNPWMRKYIFPGAYIPALSEVLASIERAGLWVTDIEILRLHYAETLQHWRRRFMQNREEVKRLTGLDDRFCRMWDFYLAGSEMSFRHMHEMVFQLQLAKRVDSVPITRDYMYEGERARDLPLLSQ</sequence>
<dbReference type="PANTHER" id="PTHR43667">
    <property type="entry name" value="CYCLOPROPANE-FATTY-ACYL-PHOSPHOLIPID SYNTHASE"/>
    <property type="match status" value="1"/>
</dbReference>
<dbReference type="InterPro" id="IPR050723">
    <property type="entry name" value="CFA/CMAS"/>
</dbReference>
<evidence type="ECO:0000256" key="2">
    <source>
        <dbReference type="ARBA" id="ARBA00022603"/>
    </source>
</evidence>
<organism evidence="6 7">
    <name type="scientific">Mycobacterium decipiens</name>
    <dbReference type="NCBI Taxonomy" id="1430326"/>
    <lineage>
        <taxon>Bacteria</taxon>
        <taxon>Bacillati</taxon>
        <taxon>Actinomycetota</taxon>
        <taxon>Actinomycetes</taxon>
        <taxon>Mycobacteriales</taxon>
        <taxon>Mycobacteriaceae</taxon>
        <taxon>Mycobacterium</taxon>
    </lineage>
</organism>
<evidence type="ECO:0000256" key="4">
    <source>
        <dbReference type="ARBA" id="ARBA00022691"/>
    </source>
</evidence>
<accession>A0A1X2LS55</accession>
<proteinExistence type="inferred from homology"/>
<dbReference type="OrthoDB" id="3667753at2"/>
<evidence type="ECO:0000256" key="3">
    <source>
        <dbReference type="ARBA" id="ARBA00022679"/>
    </source>
</evidence>
<dbReference type="GO" id="GO:0008168">
    <property type="term" value="F:methyltransferase activity"/>
    <property type="evidence" value="ECO:0007669"/>
    <property type="project" value="UniProtKB-KW"/>
</dbReference>
<dbReference type="CDD" id="cd02440">
    <property type="entry name" value="AdoMet_MTases"/>
    <property type="match status" value="1"/>
</dbReference>
<keyword evidence="2 6" id="KW-0489">Methyltransferase</keyword>
<keyword evidence="4" id="KW-0949">S-adenosyl-L-methionine</keyword>
<dbReference type="GO" id="GO:0008610">
    <property type="term" value="P:lipid biosynthetic process"/>
    <property type="evidence" value="ECO:0007669"/>
    <property type="project" value="InterPro"/>
</dbReference>